<dbReference type="RefSeq" id="WP_095548809.1">
    <property type="nucleotide sequence ID" value="NZ_NSJF01000001.1"/>
</dbReference>
<proteinExistence type="inferred from homology"/>
<dbReference type="InterPro" id="IPR021731">
    <property type="entry name" value="AMIN_dom"/>
</dbReference>
<feature type="signal peptide" evidence="9">
    <location>
        <begin position="1"/>
        <end position="30"/>
    </location>
</feature>
<feature type="domain" description="Secretin/TonB short N-terminal" evidence="10">
    <location>
        <begin position="305"/>
        <end position="353"/>
    </location>
</feature>
<accession>A0A2A2ADS1</accession>
<comment type="caution">
    <text evidence="11">The sequence shown here is derived from an EMBL/GenBank/DDBJ whole genome shotgun (WGS) entry which is preliminary data.</text>
</comment>
<reference evidence="11 12" key="1">
    <citation type="submission" date="2017-08" db="EMBL/GenBank/DDBJ databases">
        <title>WGS of Clinical strains of the CDC Group NO-1 linked to zoonotic infections in humans.</title>
        <authorList>
            <person name="Bernier A.-M."/>
            <person name="Bernard K."/>
        </authorList>
    </citation>
    <scope>NUCLEOTIDE SEQUENCE [LARGE SCALE GENOMIC DNA]</scope>
    <source>
        <strain evidence="11 12">NML03-0146</strain>
    </source>
</reference>
<dbReference type="GO" id="GO:0009279">
    <property type="term" value="C:cell outer membrane"/>
    <property type="evidence" value="ECO:0007669"/>
    <property type="project" value="UniProtKB-SubCell"/>
</dbReference>
<dbReference type="Pfam" id="PF00263">
    <property type="entry name" value="Secretin"/>
    <property type="match status" value="1"/>
</dbReference>
<dbReference type="InterPro" id="IPR011662">
    <property type="entry name" value="Secretin/TonB_short_N"/>
</dbReference>
<evidence type="ECO:0000256" key="6">
    <source>
        <dbReference type="ARBA" id="ARBA00023237"/>
    </source>
</evidence>
<dbReference type="EMBL" id="NSJF01000001">
    <property type="protein sequence ID" value="PAT35956.1"/>
    <property type="molecule type" value="Genomic_DNA"/>
</dbReference>
<sequence>MQKMNLKRGALGAKLLLSGLFLSSAFSAYAADIVSVTGMQQNGREVIQIELNDEIDFDPVAFLVQSPARISLDFPGVGVISGRQSAAINQGNLRTINAIDGADRARVVLSLREPANYEIQRAGKTVKVFLHSPTSTSNHAVKSSGSSLGGQQRAASVAAGSVALQGLDFRRGVDGAARVLIDLPAQGVEVDLRQEGKRIVLDIPNVSLPSQLRNRLDVTDFGTPVTFVQARQTANSTRVEVEAEGDWAHSAYQADGQYVLELRRVEPEPNKLTPGVGFKGEKLSLNFQNIEIRSLLQVIADFTNFNIVTSDSVQGTLTLRLQDVPWDQALQIILDSKELGYERNGNVLWVAPKDELDARRQKDYEAQAALQKLEPLRTQAFQLNYARAEYIAEQLTNSSAGSGAGDTHNNRFLTERGSAIAERRTNQLFVTDTPSRLEEVARLISTWDIPVRQVLIEARIVEATDSFGRNLGARLGGNDLRAERGGDGGYHIGRGNRVVFGGSYANVLTSSGAAAGTSSNGAFINLPASGFGEGSEAASFALSIFNAAANRFLNLELSALESTGEGRVISSPRVVTADQVEAFIEQGREIPFTTTAPNGASTIEFKKAVMRLGVTPQITPEGNVILDLQVNKDSPNYEGGTVAIDTKRVTTQVLVENGGTVVIGGIFELQETSGETKVPFLGDLPIAGHLFKKTTRNTSKSELLVFITPKIVTEQNTMRR</sequence>
<dbReference type="NCBIfam" id="TIGR02515">
    <property type="entry name" value="IV_pilus_PilQ"/>
    <property type="match status" value="1"/>
</dbReference>
<dbReference type="PANTHER" id="PTHR30604:SF1">
    <property type="entry name" value="DNA UTILIZATION PROTEIN HOFQ"/>
    <property type="match status" value="1"/>
</dbReference>
<dbReference type="Pfam" id="PF03958">
    <property type="entry name" value="Secretin_N"/>
    <property type="match status" value="1"/>
</dbReference>
<keyword evidence="6" id="KW-0998">Cell outer membrane</keyword>
<dbReference type="Pfam" id="PF11741">
    <property type="entry name" value="AMIN"/>
    <property type="match status" value="1"/>
</dbReference>
<evidence type="ECO:0000313" key="12">
    <source>
        <dbReference type="Proteomes" id="UP000217999"/>
    </source>
</evidence>
<dbReference type="Gene3D" id="2.60.40.3500">
    <property type="match status" value="1"/>
</dbReference>
<dbReference type="Gene3D" id="3.30.1370.130">
    <property type="match status" value="1"/>
</dbReference>
<keyword evidence="5" id="KW-0472">Membrane</keyword>
<evidence type="ECO:0000313" key="11">
    <source>
        <dbReference type="EMBL" id="PAT35956.1"/>
    </source>
</evidence>
<dbReference type="Gene3D" id="3.30.1370.120">
    <property type="match status" value="1"/>
</dbReference>
<dbReference type="InterPro" id="IPR005644">
    <property type="entry name" value="NolW-like"/>
</dbReference>
<dbReference type="SMART" id="SM00965">
    <property type="entry name" value="STN"/>
    <property type="match status" value="1"/>
</dbReference>
<keyword evidence="4" id="KW-0653">Protein transport</keyword>
<keyword evidence="3 9" id="KW-0732">Signal</keyword>
<evidence type="ECO:0000256" key="4">
    <source>
        <dbReference type="ARBA" id="ARBA00022927"/>
    </source>
</evidence>
<feature type="chain" id="PRO_5013285265" evidence="9">
    <location>
        <begin position="31"/>
        <end position="720"/>
    </location>
</feature>
<evidence type="ECO:0000256" key="2">
    <source>
        <dbReference type="ARBA" id="ARBA00022448"/>
    </source>
</evidence>
<evidence type="ECO:0000256" key="1">
    <source>
        <dbReference type="ARBA" id="ARBA00004370"/>
    </source>
</evidence>
<comment type="similarity">
    <text evidence="7">Belongs to the bacterial secretin family.</text>
</comment>
<organism evidence="11 12">
    <name type="scientific">Vandammella animalimorsus</name>
    <dbReference type="NCBI Taxonomy" id="2029117"/>
    <lineage>
        <taxon>Bacteria</taxon>
        <taxon>Pseudomonadati</taxon>
        <taxon>Pseudomonadota</taxon>
        <taxon>Betaproteobacteria</taxon>
        <taxon>Burkholderiales</taxon>
        <taxon>Comamonadaceae</taxon>
        <taxon>Vandammella</taxon>
    </lineage>
</organism>
<dbReference type="InterPro" id="IPR004846">
    <property type="entry name" value="T2SS/T3SS_dom"/>
</dbReference>
<dbReference type="Pfam" id="PF07660">
    <property type="entry name" value="STN"/>
    <property type="match status" value="1"/>
</dbReference>
<name>A0A2A2ADS1_9BURK</name>
<evidence type="ECO:0000256" key="3">
    <source>
        <dbReference type="ARBA" id="ARBA00022729"/>
    </source>
</evidence>
<protein>
    <submittedName>
        <fullName evidence="11">Secretin</fullName>
    </submittedName>
</protein>
<evidence type="ECO:0000256" key="8">
    <source>
        <dbReference type="RuleBase" id="RU004004"/>
    </source>
</evidence>
<evidence type="ECO:0000256" key="5">
    <source>
        <dbReference type="ARBA" id="ARBA00023136"/>
    </source>
</evidence>
<dbReference type="Gene3D" id="2.60.40.3470">
    <property type="match status" value="1"/>
</dbReference>
<dbReference type="InterPro" id="IPR013355">
    <property type="entry name" value="Pilus_4_PilQ"/>
</dbReference>
<dbReference type="InterPro" id="IPR051808">
    <property type="entry name" value="Type_IV_pilus_biogenesis"/>
</dbReference>
<evidence type="ECO:0000259" key="10">
    <source>
        <dbReference type="SMART" id="SM00965"/>
    </source>
</evidence>
<dbReference type="InterPro" id="IPR001775">
    <property type="entry name" value="GspD/PilQ"/>
</dbReference>
<evidence type="ECO:0000256" key="9">
    <source>
        <dbReference type="SAM" id="SignalP"/>
    </source>
</evidence>
<keyword evidence="2 8" id="KW-0813">Transport</keyword>
<comment type="subcellular location">
    <subcellularLocation>
        <location evidence="8">Cell outer membrane</location>
    </subcellularLocation>
    <subcellularLocation>
        <location evidence="1">Membrane</location>
    </subcellularLocation>
</comment>
<dbReference type="InterPro" id="IPR038591">
    <property type="entry name" value="NolW-like_sf"/>
</dbReference>
<dbReference type="PANTHER" id="PTHR30604">
    <property type="entry name" value="PROTEIN TRANSPORT PROTEIN HOFQ"/>
    <property type="match status" value="1"/>
</dbReference>
<evidence type="ECO:0000256" key="7">
    <source>
        <dbReference type="RuleBase" id="RU004003"/>
    </source>
</evidence>
<dbReference type="Proteomes" id="UP000217999">
    <property type="component" value="Unassembled WGS sequence"/>
</dbReference>
<gene>
    <name evidence="11" type="ORF">CK620_01565</name>
</gene>
<dbReference type="AlphaFoldDB" id="A0A2A2ADS1"/>
<dbReference type="GO" id="GO:0009306">
    <property type="term" value="P:protein secretion"/>
    <property type="evidence" value="ECO:0007669"/>
    <property type="project" value="InterPro"/>
</dbReference>
<dbReference type="PRINTS" id="PR00811">
    <property type="entry name" value="BCTERIALGSPD"/>
</dbReference>